<evidence type="ECO:0000259" key="3">
    <source>
        <dbReference type="PROSITE" id="PS50977"/>
    </source>
</evidence>
<reference evidence="4" key="2">
    <citation type="submission" date="2013-06" db="EMBL/GenBank/DDBJ databases">
        <title>Draft genome sequence of Clostridium hylemonae (DSM 15053).</title>
        <authorList>
            <person name="Sudarsanam P."/>
            <person name="Ley R."/>
            <person name="Guruge J."/>
            <person name="Turnbaugh P.J."/>
            <person name="Mahowald M."/>
            <person name="Liep D."/>
            <person name="Gordon J."/>
        </authorList>
    </citation>
    <scope>NUCLEOTIDE SEQUENCE</scope>
    <source>
        <strain evidence="4">DSM 15053</strain>
    </source>
</reference>
<dbReference type="InterPro" id="IPR009057">
    <property type="entry name" value="Homeodomain-like_sf"/>
</dbReference>
<keyword evidence="5" id="KW-1185">Reference proteome</keyword>
<dbReference type="AlphaFoldDB" id="C0BYD7"/>
<dbReference type="Pfam" id="PF14278">
    <property type="entry name" value="TetR_C_8"/>
    <property type="match status" value="1"/>
</dbReference>
<dbReference type="GO" id="GO:0003677">
    <property type="term" value="F:DNA binding"/>
    <property type="evidence" value="ECO:0007669"/>
    <property type="project" value="UniProtKB-UniRule"/>
</dbReference>
<evidence type="ECO:0000313" key="4">
    <source>
        <dbReference type="EMBL" id="EEG74865.1"/>
    </source>
</evidence>
<feature type="DNA-binding region" description="H-T-H motif" evidence="2">
    <location>
        <begin position="40"/>
        <end position="59"/>
    </location>
</feature>
<dbReference type="RefSeq" id="WP_006442158.1">
    <property type="nucleotide sequence ID" value="NZ_CP036524.1"/>
</dbReference>
<dbReference type="SUPFAM" id="SSF46689">
    <property type="entry name" value="Homeodomain-like"/>
    <property type="match status" value="1"/>
</dbReference>
<dbReference type="PANTHER" id="PTHR43479">
    <property type="entry name" value="ACREF/ENVCD OPERON REPRESSOR-RELATED"/>
    <property type="match status" value="1"/>
</dbReference>
<dbReference type="PANTHER" id="PTHR43479:SF7">
    <property type="entry name" value="TETR-FAMILY TRANSCRIPTIONAL REGULATOR"/>
    <property type="match status" value="1"/>
</dbReference>
<protein>
    <submittedName>
        <fullName evidence="4">Transcriptional regulator, TetR family</fullName>
    </submittedName>
</protein>
<dbReference type="HOGENOM" id="CLU_087539_0_6_9"/>
<name>C0BYD7_9FIRM</name>
<keyword evidence="1 2" id="KW-0238">DNA-binding</keyword>
<dbReference type="Gene3D" id="1.10.357.10">
    <property type="entry name" value="Tetracycline Repressor, domain 2"/>
    <property type="match status" value="1"/>
</dbReference>
<dbReference type="Proteomes" id="UP000004893">
    <property type="component" value="Unassembled WGS sequence"/>
</dbReference>
<proteinExistence type="predicted"/>
<dbReference type="InterPro" id="IPR001647">
    <property type="entry name" value="HTH_TetR"/>
</dbReference>
<sequence length="205" mass="23077">MKEREGERLSKNDYRTRVTKMLIREAFTALLKSRPIQSITVKELCGKAGINRGTFYAHYTDIYDLLDKMEDEMTADFRKALEPLLDSGEKELTPLNFTTGVFQCLKDNADICTVTLGPYGDKEFAARLIQIGQENCVETYTRYFEGATPEQIEYFYAFVSAGCIGVLEKWLAEGMAGSAQDIAAMTEDIMMSGIGFLKNKGSRHI</sequence>
<evidence type="ECO:0000256" key="1">
    <source>
        <dbReference type="ARBA" id="ARBA00023125"/>
    </source>
</evidence>
<organism evidence="4 5">
    <name type="scientific">[Clostridium] hylemonae DSM 15053</name>
    <dbReference type="NCBI Taxonomy" id="553973"/>
    <lineage>
        <taxon>Bacteria</taxon>
        <taxon>Bacillati</taxon>
        <taxon>Bacillota</taxon>
        <taxon>Clostridia</taxon>
        <taxon>Lachnospirales</taxon>
        <taxon>Lachnospiraceae</taxon>
    </lineage>
</organism>
<evidence type="ECO:0000313" key="5">
    <source>
        <dbReference type="Proteomes" id="UP000004893"/>
    </source>
</evidence>
<comment type="caution">
    <text evidence="4">The sequence shown here is derived from an EMBL/GenBank/DDBJ whole genome shotgun (WGS) entry which is preliminary data.</text>
</comment>
<dbReference type="InterPro" id="IPR050624">
    <property type="entry name" value="HTH-type_Tx_Regulator"/>
</dbReference>
<dbReference type="PROSITE" id="PS50977">
    <property type="entry name" value="HTH_TETR_2"/>
    <property type="match status" value="1"/>
</dbReference>
<gene>
    <name evidence="4" type="ORF">CLOHYLEM_04826</name>
</gene>
<dbReference type="InterPro" id="IPR039532">
    <property type="entry name" value="TetR_C_Firmicutes"/>
</dbReference>
<dbReference type="EMBL" id="ABYI02000018">
    <property type="protein sequence ID" value="EEG74865.1"/>
    <property type="molecule type" value="Genomic_DNA"/>
</dbReference>
<dbReference type="OrthoDB" id="9810250at2"/>
<feature type="domain" description="HTH tetR-type" evidence="3">
    <location>
        <begin position="17"/>
        <end position="77"/>
    </location>
</feature>
<dbReference type="STRING" id="553973.CLOHYLEM_04826"/>
<dbReference type="eggNOG" id="COG1309">
    <property type="taxonomic scope" value="Bacteria"/>
</dbReference>
<reference evidence="4" key="1">
    <citation type="submission" date="2009-02" db="EMBL/GenBank/DDBJ databases">
        <authorList>
            <person name="Fulton L."/>
            <person name="Clifton S."/>
            <person name="Fulton B."/>
            <person name="Xu J."/>
            <person name="Minx P."/>
            <person name="Pepin K.H."/>
            <person name="Johnson M."/>
            <person name="Bhonagiri V."/>
            <person name="Nash W.E."/>
            <person name="Mardis E.R."/>
            <person name="Wilson R.K."/>
        </authorList>
    </citation>
    <scope>NUCLEOTIDE SEQUENCE [LARGE SCALE GENOMIC DNA]</scope>
    <source>
        <strain evidence="4">DSM 15053</strain>
    </source>
</reference>
<evidence type="ECO:0000256" key="2">
    <source>
        <dbReference type="PROSITE-ProRule" id="PRU00335"/>
    </source>
</evidence>
<accession>C0BYD7</accession>